<name>A0ACC2Z435_9PEZI</name>
<keyword evidence="2" id="KW-1185">Reference proteome</keyword>
<protein>
    <submittedName>
        <fullName evidence="1">Uncharacterized protein</fullName>
    </submittedName>
</protein>
<comment type="caution">
    <text evidence="1">The sequence shown here is derived from an EMBL/GenBank/DDBJ whole genome shotgun (WGS) entry which is preliminary data.</text>
</comment>
<accession>A0ACC2Z435</accession>
<dbReference type="EMBL" id="JAPDRP010000014">
    <property type="protein sequence ID" value="KAJ9641996.1"/>
    <property type="molecule type" value="Genomic_DNA"/>
</dbReference>
<reference evidence="1" key="1">
    <citation type="submission" date="2022-10" db="EMBL/GenBank/DDBJ databases">
        <title>Culturing micro-colonial fungi from biological soil crusts in the Mojave desert and describing Neophaeococcomyces mojavensis, and introducing the new genera and species Taxawa tesnikishii.</title>
        <authorList>
            <person name="Kurbessoian T."/>
            <person name="Stajich J.E."/>
        </authorList>
    </citation>
    <scope>NUCLEOTIDE SEQUENCE</scope>
    <source>
        <strain evidence="1">JES_115</strain>
    </source>
</reference>
<evidence type="ECO:0000313" key="2">
    <source>
        <dbReference type="Proteomes" id="UP001172680"/>
    </source>
</evidence>
<organism evidence="1 2">
    <name type="scientific">Coniosporium tulheliwenetii</name>
    <dbReference type="NCBI Taxonomy" id="3383036"/>
    <lineage>
        <taxon>Eukaryota</taxon>
        <taxon>Fungi</taxon>
        <taxon>Dikarya</taxon>
        <taxon>Ascomycota</taxon>
        <taxon>Pezizomycotina</taxon>
        <taxon>Dothideomycetes</taxon>
        <taxon>Dothideomycetes incertae sedis</taxon>
        <taxon>Coniosporium</taxon>
    </lineage>
</organism>
<dbReference type="Proteomes" id="UP001172680">
    <property type="component" value="Unassembled WGS sequence"/>
</dbReference>
<proteinExistence type="predicted"/>
<sequence length="269" mass="28801">MPPLTFMELRQQLFANAALLFNAHYGSKTHSIGTFDAVIASVADDNDDFVRAALVFHPSTAFKHARVASNGFTPADAPLQPPSFKFLLKGPARPEPYDAVHALLMLTAHMVAERIEMGESAGSSFSSTTSSDSMSGVVFRMDTSPVTTHSSKFGTDIFAGKATHRVYSEPSPFKTNGRTTAAAGPSSSDPQADTTTSNVPILTRQRSRTIVPALPIRQAGQVIERRNLSGASVYSLPRTNGNSNGDCDEGSATEVERTKDEDDQTYAGL</sequence>
<evidence type="ECO:0000313" key="1">
    <source>
        <dbReference type="EMBL" id="KAJ9641996.1"/>
    </source>
</evidence>
<gene>
    <name evidence="1" type="ORF">H2199_005211</name>
</gene>